<organism evidence="2 3">
    <name type="scientific">Streptococcus henryi</name>
    <dbReference type="NCBI Taxonomy" id="439219"/>
    <lineage>
        <taxon>Bacteria</taxon>
        <taxon>Bacillati</taxon>
        <taxon>Bacillota</taxon>
        <taxon>Bacilli</taxon>
        <taxon>Lactobacillales</taxon>
        <taxon>Streptococcaceae</taxon>
        <taxon>Streptococcus</taxon>
    </lineage>
</organism>
<proteinExistence type="predicted"/>
<dbReference type="Proteomes" id="UP000182508">
    <property type="component" value="Unassembled WGS sequence"/>
</dbReference>
<dbReference type="RefSeq" id="WP_074486346.1">
    <property type="nucleotide sequence ID" value="NZ_FMXP01000024.1"/>
</dbReference>
<accession>A0A1G6CMS9</accession>
<keyword evidence="1" id="KW-1133">Transmembrane helix</keyword>
<keyword evidence="1" id="KW-0472">Membrane</keyword>
<name>A0A1G6CMS9_9STRE</name>
<evidence type="ECO:0000313" key="3">
    <source>
        <dbReference type="Proteomes" id="UP000182508"/>
    </source>
</evidence>
<dbReference type="EMBL" id="FMXP01000024">
    <property type="protein sequence ID" value="SDB34193.1"/>
    <property type="molecule type" value="Genomic_DNA"/>
</dbReference>
<dbReference type="AlphaFoldDB" id="A0A1G6CMS9"/>
<keyword evidence="1" id="KW-0812">Transmembrane</keyword>
<evidence type="ECO:0000256" key="1">
    <source>
        <dbReference type="SAM" id="Phobius"/>
    </source>
</evidence>
<sequence length="112" mass="12913">MEVFGMIGFPLAIFAFIIAITNQKKCSKLEKQLKKLKRKTKGDTSMSRLIKNLVGQKAFVITADEASVEWEVLDADEEWIYLSRSDKKGNIIEKYVPFDEIKAIRRQIMAEK</sequence>
<gene>
    <name evidence="2" type="ORF">SAMN02910293_01684</name>
</gene>
<feature type="transmembrane region" description="Helical" evidence="1">
    <location>
        <begin position="6"/>
        <end position="22"/>
    </location>
</feature>
<reference evidence="2 3" key="1">
    <citation type="submission" date="2016-10" db="EMBL/GenBank/DDBJ databases">
        <authorList>
            <person name="de Groot N.N."/>
        </authorList>
    </citation>
    <scope>NUCLEOTIDE SEQUENCE [LARGE SCALE GENOMIC DNA]</scope>
    <source>
        <strain evidence="2 3">A-4</strain>
    </source>
</reference>
<dbReference type="STRING" id="439219.SAMN02910293_01684"/>
<protein>
    <submittedName>
        <fullName evidence="2">Uncharacterized protein</fullName>
    </submittedName>
</protein>
<keyword evidence="3" id="KW-1185">Reference proteome</keyword>
<evidence type="ECO:0000313" key="2">
    <source>
        <dbReference type="EMBL" id="SDB34193.1"/>
    </source>
</evidence>